<keyword evidence="2" id="KW-1185">Reference proteome</keyword>
<gene>
    <name evidence="1" type="ORF">ACFOM8_02220</name>
</gene>
<reference evidence="2" key="1">
    <citation type="journal article" date="2019" name="Int. J. Syst. Evol. Microbiol.">
        <title>The Global Catalogue of Microorganisms (GCM) 10K type strain sequencing project: providing services to taxonomists for standard genome sequencing and annotation.</title>
        <authorList>
            <consortium name="The Broad Institute Genomics Platform"/>
            <consortium name="The Broad Institute Genome Sequencing Center for Infectious Disease"/>
            <person name="Wu L."/>
            <person name="Ma J."/>
        </authorList>
    </citation>
    <scope>NUCLEOTIDE SEQUENCE [LARGE SCALE GENOMIC DNA]</scope>
    <source>
        <strain evidence="2">KCTC 42473</strain>
    </source>
</reference>
<organism evidence="1 2">
    <name type="scientific">Paracoccus angustae</name>
    <dbReference type="NCBI Taxonomy" id="1671480"/>
    <lineage>
        <taxon>Bacteria</taxon>
        <taxon>Pseudomonadati</taxon>
        <taxon>Pseudomonadota</taxon>
        <taxon>Alphaproteobacteria</taxon>
        <taxon>Rhodobacterales</taxon>
        <taxon>Paracoccaceae</taxon>
        <taxon>Paracoccus</taxon>
    </lineage>
</organism>
<name>A0ABV7TZU0_9RHOB</name>
<accession>A0ABV7TZU0</accession>
<dbReference type="Proteomes" id="UP001595539">
    <property type="component" value="Unassembled WGS sequence"/>
</dbReference>
<sequence>MSIFSFLKRKPGPAPVVQPVVSGNNDSRASISIKGDEAQIEEIRKGLAFIRDRQRLRNQPDAVLYLIRKYREHVERLLRDEGIVTIKPAKQPQEIVSKQSATLPPRPPIGLAGKDAIQRRIEVCNRAITQIDNEGYSWALRKQWTETLEALDRLMILLDSGLSLENRVSHGVLVDGKHYYRLGKGQAKMLGNTHFVPMDVHTFIATVGAAA</sequence>
<dbReference type="EMBL" id="JBHRXY010000001">
    <property type="protein sequence ID" value="MFC3628256.1"/>
    <property type="molecule type" value="Genomic_DNA"/>
</dbReference>
<evidence type="ECO:0000313" key="1">
    <source>
        <dbReference type="EMBL" id="MFC3628256.1"/>
    </source>
</evidence>
<evidence type="ECO:0000313" key="2">
    <source>
        <dbReference type="Proteomes" id="UP001595539"/>
    </source>
</evidence>
<proteinExistence type="predicted"/>
<comment type="caution">
    <text evidence="1">The sequence shown here is derived from an EMBL/GenBank/DDBJ whole genome shotgun (WGS) entry which is preliminary data.</text>
</comment>
<protein>
    <submittedName>
        <fullName evidence="1">Uncharacterized protein</fullName>
    </submittedName>
</protein>
<dbReference type="RefSeq" id="WP_377758895.1">
    <property type="nucleotide sequence ID" value="NZ_JBHRXY010000001.1"/>
</dbReference>